<comment type="caution">
    <text evidence="10">The sequence shown here is derived from an EMBL/GenBank/DDBJ whole genome shotgun (WGS) entry which is preliminary data.</text>
</comment>
<gene>
    <name evidence="10" type="ORF">PGQ11_006312</name>
</gene>
<keyword evidence="3 8" id="KW-0349">Heme</keyword>
<dbReference type="SUPFAM" id="SSF48264">
    <property type="entry name" value="Cytochrome P450"/>
    <property type="match status" value="1"/>
</dbReference>
<dbReference type="InterPro" id="IPR001128">
    <property type="entry name" value="Cyt_P450"/>
</dbReference>
<comment type="similarity">
    <text evidence="2 8">Belongs to the cytochrome P450 family.</text>
</comment>
<keyword evidence="4 8" id="KW-0479">Metal-binding</keyword>
<keyword evidence="9" id="KW-0472">Membrane</keyword>
<proteinExistence type="inferred from homology"/>
<keyword evidence="6 8" id="KW-0408">Iron</keyword>
<dbReference type="Pfam" id="PF00067">
    <property type="entry name" value="p450"/>
    <property type="match status" value="1"/>
</dbReference>
<evidence type="ECO:0000256" key="2">
    <source>
        <dbReference type="ARBA" id="ARBA00010617"/>
    </source>
</evidence>
<sequence>MATLWLLVLRIRLIAAVAGVLFAVLAIGLVLHFVFFSIEYPPSLPRIGEPAGRRYFSWRTRWRYMTDCQRLFQEAYENFSKRGKTVLVPGLGFRNETILPQSAMKWMLAQPDTSLSVPHALVELNQAGYALGDDKYIADAWTGHIVRTSMNQTLERICGDMYDELGYAFDTRFGTDEDNWREIDLFATMRLVIAQAAGRFTVGLPLCRNEQYLMDNINIGDNLIANGGIAGGTPASLRPFIGPLYPLVFIKPKIRNIEKHFKPTYLERLETLKHDPKDPNYSEPQDFLQMMMRFAQKERPDELIDFATMSRRLIVANFGSAHNTSLQSTNLVLNVLDSDAEFNTIAVLREEFSRALGKDDTAEGWTKAKVATLTRADSVARETLRLDAFGSRNLFRKVMVDGLVTEDGIPLPKGALLSMLAYPAHREADFLGEEPGKFDPFRFSRAREAAAAASGDDAEDGKLGLRNLSFVSTGPYNLPFGHGKHACPGRFLIDFELKMIMAYLLQNYDLEFPPEYEGKRPPCYHMAEAIFPPADAKVRVKRRPGTTR</sequence>
<evidence type="ECO:0000256" key="8">
    <source>
        <dbReference type="RuleBase" id="RU000461"/>
    </source>
</evidence>
<keyword evidence="11" id="KW-1185">Reference proteome</keyword>
<comment type="cofactor">
    <cofactor evidence="1">
        <name>heme</name>
        <dbReference type="ChEBI" id="CHEBI:30413"/>
    </cofactor>
</comment>
<dbReference type="PROSITE" id="PS00086">
    <property type="entry name" value="CYTOCHROME_P450"/>
    <property type="match status" value="1"/>
</dbReference>
<dbReference type="InterPro" id="IPR002403">
    <property type="entry name" value="Cyt_P450_E_grp-IV"/>
</dbReference>
<evidence type="ECO:0000256" key="4">
    <source>
        <dbReference type="ARBA" id="ARBA00022723"/>
    </source>
</evidence>
<dbReference type="CDD" id="cd11041">
    <property type="entry name" value="CYP503A1-like"/>
    <property type="match status" value="1"/>
</dbReference>
<keyword evidence="5 8" id="KW-0560">Oxidoreductase</keyword>
<dbReference type="InterPro" id="IPR017972">
    <property type="entry name" value="Cyt_P450_CS"/>
</dbReference>
<dbReference type="InterPro" id="IPR036396">
    <property type="entry name" value="Cyt_P450_sf"/>
</dbReference>
<dbReference type="Gene3D" id="1.10.630.10">
    <property type="entry name" value="Cytochrome P450"/>
    <property type="match status" value="1"/>
</dbReference>
<keyword evidence="9" id="KW-0812">Transmembrane</keyword>
<dbReference type="Proteomes" id="UP001390339">
    <property type="component" value="Unassembled WGS sequence"/>
</dbReference>
<evidence type="ECO:0000256" key="5">
    <source>
        <dbReference type="ARBA" id="ARBA00023002"/>
    </source>
</evidence>
<protein>
    <submittedName>
        <fullName evidence="10">Cytochrome P450</fullName>
    </submittedName>
</protein>
<evidence type="ECO:0000256" key="1">
    <source>
        <dbReference type="ARBA" id="ARBA00001971"/>
    </source>
</evidence>
<evidence type="ECO:0000256" key="3">
    <source>
        <dbReference type="ARBA" id="ARBA00022617"/>
    </source>
</evidence>
<reference evidence="10 11" key="1">
    <citation type="journal article" date="2024" name="IMA Fungus">
        <title>Apiospora arundinis, a panoply of carbohydrate-active enzymes and secondary metabolites.</title>
        <authorList>
            <person name="Sorensen T."/>
            <person name="Petersen C."/>
            <person name="Muurmann A.T."/>
            <person name="Christiansen J.V."/>
            <person name="Brundto M.L."/>
            <person name="Overgaard C.K."/>
            <person name="Boysen A.T."/>
            <person name="Wollenberg R.D."/>
            <person name="Larsen T.O."/>
            <person name="Sorensen J.L."/>
            <person name="Nielsen K.L."/>
            <person name="Sondergaard T.E."/>
        </authorList>
    </citation>
    <scope>NUCLEOTIDE SEQUENCE [LARGE SCALE GENOMIC DNA]</scope>
    <source>
        <strain evidence="10 11">AAU 773</strain>
    </source>
</reference>
<evidence type="ECO:0000256" key="7">
    <source>
        <dbReference type="ARBA" id="ARBA00023033"/>
    </source>
</evidence>
<dbReference type="EMBL" id="JAPCWZ010000004">
    <property type="protein sequence ID" value="KAK8867734.1"/>
    <property type="molecule type" value="Genomic_DNA"/>
</dbReference>
<organism evidence="10 11">
    <name type="scientific">Apiospora arundinis</name>
    <dbReference type="NCBI Taxonomy" id="335852"/>
    <lineage>
        <taxon>Eukaryota</taxon>
        <taxon>Fungi</taxon>
        <taxon>Dikarya</taxon>
        <taxon>Ascomycota</taxon>
        <taxon>Pezizomycotina</taxon>
        <taxon>Sordariomycetes</taxon>
        <taxon>Xylariomycetidae</taxon>
        <taxon>Amphisphaeriales</taxon>
        <taxon>Apiosporaceae</taxon>
        <taxon>Apiospora</taxon>
    </lineage>
</organism>
<evidence type="ECO:0000313" key="10">
    <source>
        <dbReference type="EMBL" id="KAK8867734.1"/>
    </source>
</evidence>
<dbReference type="PANTHER" id="PTHR46206">
    <property type="entry name" value="CYTOCHROME P450"/>
    <property type="match status" value="1"/>
</dbReference>
<keyword evidence="7 8" id="KW-0503">Monooxygenase</keyword>
<keyword evidence="9" id="KW-1133">Transmembrane helix</keyword>
<evidence type="ECO:0000256" key="6">
    <source>
        <dbReference type="ARBA" id="ARBA00023004"/>
    </source>
</evidence>
<evidence type="ECO:0000256" key="9">
    <source>
        <dbReference type="SAM" id="Phobius"/>
    </source>
</evidence>
<accession>A0ABR2ISC1</accession>
<name>A0ABR2ISC1_9PEZI</name>
<dbReference type="PRINTS" id="PR00465">
    <property type="entry name" value="EP450IV"/>
</dbReference>
<evidence type="ECO:0000313" key="11">
    <source>
        <dbReference type="Proteomes" id="UP001390339"/>
    </source>
</evidence>
<feature type="transmembrane region" description="Helical" evidence="9">
    <location>
        <begin position="12"/>
        <end position="36"/>
    </location>
</feature>
<dbReference type="PANTHER" id="PTHR46206:SF1">
    <property type="entry name" value="P450, PUTATIVE (EUROFUNG)-RELATED"/>
    <property type="match status" value="1"/>
</dbReference>